<keyword evidence="5" id="KW-1185">Reference proteome</keyword>
<keyword evidence="2" id="KW-0378">Hydrolase</keyword>
<dbReference type="CDD" id="cd00431">
    <property type="entry name" value="cysteine_hydrolases"/>
    <property type="match status" value="1"/>
</dbReference>
<evidence type="ECO:0000256" key="1">
    <source>
        <dbReference type="ARBA" id="ARBA00006336"/>
    </source>
</evidence>
<comment type="caution">
    <text evidence="4">The sequence shown here is derived from an EMBL/GenBank/DDBJ whole genome shotgun (WGS) entry which is preliminary data.</text>
</comment>
<dbReference type="OMA" id="MRDTWNA"/>
<dbReference type="PANTHER" id="PTHR43540:SF9">
    <property type="entry name" value="FAMILY HYDROLASE, PUTATIVE (AFU_ORTHOLOGUE AFUA_2G08700)-RELATED"/>
    <property type="match status" value="1"/>
</dbReference>
<dbReference type="Gene3D" id="3.40.50.850">
    <property type="entry name" value="Isochorismatase-like"/>
    <property type="match status" value="1"/>
</dbReference>
<dbReference type="SUPFAM" id="SSF52499">
    <property type="entry name" value="Isochorismatase-like hydrolases"/>
    <property type="match status" value="1"/>
</dbReference>
<dbReference type="EMBL" id="AFRT01000601">
    <property type="protein sequence ID" value="ELU43182.1"/>
    <property type="molecule type" value="Genomic_DNA"/>
</dbReference>
<feature type="domain" description="Isochorismatase-like" evidence="3">
    <location>
        <begin position="155"/>
        <end position="246"/>
    </location>
</feature>
<dbReference type="AlphaFoldDB" id="L8X251"/>
<comment type="similarity">
    <text evidence="1">Belongs to the isochorismatase family.</text>
</comment>
<evidence type="ECO:0000313" key="4">
    <source>
        <dbReference type="EMBL" id="ELU43182.1"/>
    </source>
</evidence>
<dbReference type="Pfam" id="PF00857">
    <property type="entry name" value="Isochorismatase"/>
    <property type="match status" value="1"/>
</dbReference>
<reference evidence="4 5" key="1">
    <citation type="journal article" date="2013" name="Nat. Commun.">
        <title>The evolution and pathogenic mechanisms of the rice sheath blight pathogen.</title>
        <authorList>
            <person name="Zheng A."/>
            <person name="Lin R."/>
            <person name="Xu L."/>
            <person name="Qin P."/>
            <person name="Tang C."/>
            <person name="Ai P."/>
            <person name="Zhang D."/>
            <person name="Liu Y."/>
            <person name="Sun Z."/>
            <person name="Feng H."/>
            <person name="Wang Y."/>
            <person name="Chen Y."/>
            <person name="Liang X."/>
            <person name="Fu R."/>
            <person name="Li Q."/>
            <person name="Zhang J."/>
            <person name="Yu X."/>
            <person name="Xie Z."/>
            <person name="Ding L."/>
            <person name="Guan P."/>
            <person name="Tang J."/>
            <person name="Liang Y."/>
            <person name="Wang S."/>
            <person name="Deng Q."/>
            <person name="Li S."/>
            <person name="Zhu J."/>
            <person name="Wang L."/>
            <person name="Liu H."/>
            <person name="Li P."/>
        </authorList>
    </citation>
    <scope>NUCLEOTIDE SEQUENCE [LARGE SCALE GENOMIC DNA]</scope>
    <source>
        <strain evidence="5">AG-1 IA</strain>
    </source>
</reference>
<dbReference type="InterPro" id="IPR050272">
    <property type="entry name" value="Isochorismatase-like_hydrls"/>
</dbReference>
<dbReference type="InterPro" id="IPR000868">
    <property type="entry name" value="Isochorismatase-like_dom"/>
</dbReference>
<evidence type="ECO:0000256" key="2">
    <source>
        <dbReference type="ARBA" id="ARBA00022801"/>
    </source>
</evidence>
<evidence type="ECO:0000313" key="5">
    <source>
        <dbReference type="Proteomes" id="UP000011668"/>
    </source>
</evidence>
<protein>
    <submittedName>
        <fullName evidence="4">Isochorismatase domain-containing protein</fullName>
    </submittedName>
</protein>
<dbReference type="PANTHER" id="PTHR43540">
    <property type="entry name" value="PEROXYUREIDOACRYLATE/UREIDOACRYLATE AMIDOHYDROLASE-RELATED"/>
    <property type="match status" value="1"/>
</dbReference>
<dbReference type="HOGENOM" id="CLU_068979_0_0_1"/>
<accession>L8X251</accession>
<proteinExistence type="inferred from homology"/>
<organism evidence="4 5">
    <name type="scientific">Thanatephorus cucumeris (strain AG1-IA)</name>
    <name type="common">Rice sheath blight fungus</name>
    <name type="synonym">Rhizoctonia solani</name>
    <dbReference type="NCBI Taxonomy" id="983506"/>
    <lineage>
        <taxon>Eukaryota</taxon>
        <taxon>Fungi</taxon>
        <taxon>Dikarya</taxon>
        <taxon>Basidiomycota</taxon>
        <taxon>Agaricomycotina</taxon>
        <taxon>Agaricomycetes</taxon>
        <taxon>Cantharellales</taxon>
        <taxon>Ceratobasidiaceae</taxon>
        <taxon>Rhizoctonia</taxon>
        <taxon>Rhizoctonia solani AG-1</taxon>
    </lineage>
</organism>
<sequence length="263" mass="29084">MTLRCGGASFGAFASEAARVRFTVGTLIFSYRLRRIGKCVIPGHASPFFLHLLHTTTYGSLHTWIEDPSGLVDLSPNSSRGLEFAVLGDRRVRVDPGKTALVIVDMQNRNWGLEESDLALIPPCISRCFSKPKLGKWIDPPGLGADLGPKYGRILMKGEWNTRLYEGLEYEAQDSWVNKTRYVRSFGLFDVLRSLERKLKEMGIRTLLFAGVNADQCVLGTVTEAFSRGYDAVVIEDLVATTSPDGGKSNLVFNALHPAPSFR</sequence>
<dbReference type="Proteomes" id="UP000011668">
    <property type="component" value="Unassembled WGS sequence"/>
</dbReference>
<dbReference type="InterPro" id="IPR036380">
    <property type="entry name" value="Isochorismatase-like_sf"/>
</dbReference>
<name>L8X251_THACA</name>
<gene>
    <name evidence="4" type="ORF">AG1IA_02774</name>
</gene>
<dbReference type="STRING" id="983506.L8X251"/>
<dbReference type="OrthoDB" id="167809at2759"/>
<dbReference type="GO" id="GO:0016787">
    <property type="term" value="F:hydrolase activity"/>
    <property type="evidence" value="ECO:0007669"/>
    <property type="project" value="UniProtKB-KW"/>
</dbReference>
<evidence type="ECO:0000259" key="3">
    <source>
        <dbReference type="Pfam" id="PF00857"/>
    </source>
</evidence>